<gene>
    <name evidence="4" type="ORF">SLOPH_34</name>
</gene>
<proteinExistence type="evidence at protein level"/>
<dbReference type="Pfam" id="PF01090">
    <property type="entry name" value="Ribosomal_S19e"/>
    <property type="match status" value="1"/>
</dbReference>
<keyword evidence="6 7" id="KW-0002">3D-structure</keyword>
<evidence type="ECO:0000256" key="3">
    <source>
        <dbReference type="ARBA" id="ARBA00023274"/>
    </source>
</evidence>
<dbReference type="FunCoup" id="S7W7P5">
    <property type="interactions" value="188"/>
</dbReference>
<evidence type="ECO:0007829" key="7">
    <source>
        <dbReference type="PDB" id="8P5D"/>
    </source>
</evidence>
<evidence type="ECO:0000256" key="1">
    <source>
        <dbReference type="ARBA" id="ARBA00010014"/>
    </source>
</evidence>
<evidence type="ECO:0000313" key="5">
    <source>
        <dbReference type="Proteomes" id="UP000014978"/>
    </source>
</evidence>
<dbReference type="GO" id="GO:0000028">
    <property type="term" value="P:ribosomal small subunit assembly"/>
    <property type="evidence" value="ECO:0007669"/>
    <property type="project" value="TreeGrafter"/>
</dbReference>
<dbReference type="AlphaFoldDB" id="S7W7P5"/>
<dbReference type="EMDB" id="EMD-13892"/>
<name>S7W7P5_SPRLO</name>
<reference evidence="5" key="1">
    <citation type="journal article" date="2013" name="PLoS Genet.">
        <title>The genome of Spraguea lophii and the basis of host-microsporidian interactions.</title>
        <authorList>
            <person name="Campbell S.E."/>
            <person name="Williams T.A."/>
            <person name="Yousuf A."/>
            <person name="Soanes D.M."/>
            <person name="Paszkiewicz K.H."/>
            <person name="Williams B.A.P."/>
        </authorList>
    </citation>
    <scope>NUCLEOTIDE SEQUENCE [LARGE SCALE GENOMIC DNA]</scope>
    <source>
        <strain evidence="5">42_110</strain>
    </source>
</reference>
<dbReference type="PANTHER" id="PTHR11710:SF0">
    <property type="entry name" value="40S RIBOSOMAL PROTEIN S19"/>
    <property type="match status" value="1"/>
</dbReference>
<dbReference type="InParanoid" id="S7W7P5"/>
<dbReference type="PDB" id="8P60">
    <property type="method" value="EM"/>
    <property type="resolution" value="14.30 A"/>
    <property type="chains" value="RT0/ST0=15-157"/>
</dbReference>
<keyword evidence="5" id="KW-1185">Reference proteome</keyword>
<comment type="similarity">
    <text evidence="1">Belongs to the eukaryotic ribosomal protein eS19 family.</text>
</comment>
<comment type="caution">
    <text evidence="4">The sequence shown here is derived from an EMBL/GenBank/DDBJ whole genome shotgun (WGS) entry which is preliminary data.</text>
</comment>
<dbReference type="SUPFAM" id="SSF46785">
    <property type="entry name" value="Winged helix' DNA-binding domain"/>
    <property type="match status" value="1"/>
</dbReference>
<dbReference type="GO" id="GO:0022627">
    <property type="term" value="C:cytosolic small ribosomal subunit"/>
    <property type="evidence" value="ECO:0007669"/>
    <property type="project" value="TreeGrafter"/>
</dbReference>
<dbReference type="Gene3D" id="1.10.10.10">
    <property type="entry name" value="Winged helix-like DNA-binding domain superfamily/Winged helix DNA-binding domain"/>
    <property type="match status" value="1"/>
</dbReference>
<dbReference type="InterPro" id="IPR036390">
    <property type="entry name" value="WH_DNA-bd_sf"/>
</dbReference>
<sequence>IFKKYFFKKNYTLIMNTEIFKVRHDTFIPALSEYLRTNKTVVPIKNFDIIKTSRGKETSPLDINWYYTRAASIIRKLLISKAKNEKPLSIVRFSSEYGCAKDRGNRPNKHVRASKGIIIKILNDLQEKGWVEKKENGWTLKKEAEEVSKQLIEKLIN</sequence>
<dbReference type="VEuPathDB" id="MicrosporidiaDB:SLOPH_34"/>
<feature type="non-terminal residue" evidence="4">
    <location>
        <position position="1"/>
    </location>
</feature>
<dbReference type="PANTHER" id="PTHR11710">
    <property type="entry name" value="40S RIBOSOMAL PROTEIN S19"/>
    <property type="match status" value="1"/>
</dbReference>
<dbReference type="STRING" id="1358809.S7W7P5"/>
<dbReference type="InterPro" id="IPR001266">
    <property type="entry name" value="Ribosomal_eS19"/>
</dbReference>
<dbReference type="EMDB" id="EMD-17457"/>
<evidence type="ECO:0000256" key="2">
    <source>
        <dbReference type="ARBA" id="ARBA00022980"/>
    </source>
</evidence>
<dbReference type="InterPro" id="IPR036388">
    <property type="entry name" value="WH-like_DNA-bd_sf"/>
</dbReference>
<dbReference type="GO" id="GO:0003735">
    <property type="term" value="F:structural constituent of ribosome"/>
    <property type="evidence" value="ECO:0007669"/>
    <property type="project" value="InterPro"/>
</dbReference>
<dbReference type="PDB" id="7QCA">
    <property type="method" value="EM"/>
    <property type="resolution" value="2.79 A"/>
    <property type="chains" value="ST0=15-157"/>
</dbReference>
<keyword evidence="3" id="KW-0687">Ribonucleoprotein</keyword>
<dbReference type="OMA" id="WAPFVKT"/>
<evidence type="ECO:0007829" key="6">
    <source>
        <dbReference type="PDB" id="7QCA"/>
    </source>
</evidence>
<dbReference type="EMDB" id="EMD-17448"/>
<dbReference type="HOGENOM" id="CLU_108559_1_1_1"/>
<dbReference type="OrthoDB" id="428974at2759"/>
<protein>
    <submittedName>
        <fullName evidence="4">40S Ribosomal protein S19</fullName>
    </submittedName>
</protein>
<dbReference type="GO" id="GO:0006412">
    <property type="term" value="P:translation"/>
    <property type="evidence" value="ECO:0007669"/>
    <property type="project" value="InterPro"/>
</dbReference>
<organism evidence="4 5">
    <name type="scientific">Spraguea lophii (strain 42_110)</name>
    <name type="common">Microsporidian parasite</name>
    <dbReference type="NCBI Taxonomy" id="1358809"/>
    <lineage>
        <taxon>Eukaryota</taxon>
        <taxon>Fungi</taxon>
        <taxon>Fungi incertae sedis</taxon>
        <taxon>Microsporidia</taxon>
        <taxon>Spragueidae</taxon>
        <taxon>Spraguea</taxon>
    </lineage>
</organism>
<dbReference type="SMART" id="SM01413">
    <property type="entry name" value="Ribosomal_S19e"/>
    <property type="match status" value="1"/>
</dbReference>
<evidence type="ECO:0000313" key="4">
    <source>
        <dbReference type="EMBL" id="EPR78890.1"/>
    </source>
</evidence>
<accession>S7W7P5</accession>
<reference evidence="6 7" key="2">
    <citation type="journal article" date="2023" name="Nat. Microbiol.">
        <title>CryoEM reveals that ribosomes in microsporidian spores are locked in a dimeric hibernating state.</title>
        <authorList>
            <person name="McLaren M."/>
            <person name="Conners R."/>
            <person name="Isupov M.N."/>
            <person name="Gil-Diez P."/>
            <person name="Gambelli L."/>
            <person name="Gold V.A.M."/>
            <person name="Walter A."/>
            <person name="Connell S.R."/>
            <person name="Williams B."/>
            <person name="Daum B."/>
        </authorList>
    </citation>
    <scope>STRUCTURE BY ELECTRON MICROSCOPY (2.79 ANGSTROMS) OF 15-157</scope>
</reference>
<dbReference type="EMBL" id="ATCN01000502">
    <property type="protein sequence ID" value="EPR78890.1"/>
    <property type="molecule type" value="Genomic_DNA"/>
</dbReference>
<dbReference type="PDB" id="8P5D">
    <property type="method" value="EM"/>
    <property type="resolution" value="10.80 A"/>
    <property type="chains" value="ST0=15-157"/>
</dbReference>
<keyword evidence="2 4" id="KW-0689">Ribosomal protein</keyword>
<dbReference type="GO" id="GO:0003723">
    <property type="term" value="F:RNA binding"/>
    <property type="evidence" value="ECO:0007669"/>
    <property type="project" value="TreeGrafter"/>
</dbReference>
<dbReference type="Proteomes" id="UP000014978">
    <property type="component" value="Unassembled WGS sequence"/>
</dbReference>